<protein>
    <submittedName>
        <fullName evidence="2">Uncharacterized protein</fullName>
    </submittedName>
</protein>
<evidence type="ECO:0000313" key="2">
    <source>
        <dbReference type="EMBL" id="MBB4838437.1"/>
    </source>
</evidence>
<evidence type="ECO:0000256" key="1">
    <source>
        <dbReference type="SAM" id="Phobius"/>
    </source>
</evidence>
<feature type="transmembrane region" description="Helical" evidence="1">
    <location>
        <begin position="81"/>
        <end position="100"/>
    </location>
</feature>
<proteinExistence type="predicted"/>
<organism evidence="2 3">
    <name type="scientific">Sphingomonas kyeonggiensis</name>
    <dbReference type="NCBI Taxonomy" id="1268553"/>
    <lineage>
        <taxon>Bacteria</taxon>
        <taxon>Pseudomonadati</taxon>
        <taxon>Pseudomonadota</taxon>
        <taxon>Alphaproteobacteria</taxon>
        <taxon>Sphingomonadales</taxon>
        <taxon>Sphingomonadaceae</taxon>
        <taxon>Sphingomonas</taxon>
    </lineage>
</organism>
<reference evidence="2 3" key="1">
    <citation type="submission" date="2020-08" db="EMBL/GenBank/DDBJ databases">
        <title>Functional genomics of gut bacteria from endangered species of beetles.</title>
        <authorList>
            <person name="Carlos-Shanley C."/>
        </authorList>
    </citation>
    <scope>NUCLEOTIDE SEQUENCE [LARGE SCALE GENOMIC DNA]</scope>
    <source>
        <strain evidence="2 3">S00224</strain>
    </source>
</reference>
<dbReference type="AlphaFoldDB" id="A0A7W7K0H8"/>
<keyword evidence="1" id="KW-0472">Membrane</keyword>
<dbReference type="EMBL" id="JACHLN010000001">
    <property type="protein sequence ID" value="MBB4838437.1"/>
    <property type="molecule type" value="Genomic_DNA"/>
</dbReference>
<accession>A0A7W7K0H8</accession>
<feature type="transmembrane region" description="Helical" evidence="1">
    <location>
        <begin position="53"/>
        <end position="74"/>
    </location>
</feature>
<comment type="caution">
    <text evidence="2">The sequence shown here is derived from an EMBL/GenBank/DDBJ whole genome shotgun (WGS) entry which is preliminary data.</text>
</comment>
<dbReference type="RefSeq" id="WP_184164564.1">
    <property type="nucleotide sequence ID" value="NZ_JACHLN010000001.1"/>
</dbReference>
<keyword evidence="1" id="KW-0812">Transmembrane</keyword>
<evidence type="ECO:0000313" key="3">
    <source>
        <dbReference type="Proteomes" id="UP000575241"/>
    </source>
</evidence>
<gene>
    <name evidence="2" type="ORF">HNP52_001488</name>
</gene>
<name>A0A7W7K0H8_9SPHN</name>
<keyword evidence="3" id="KW-1185">Reference proteome</keyword>
<dbReference type="Proteomes" id="UP000575241">
    <property type="component" value="Unassembled WGS sequence"/>
</dbReference>
<sequence length="102" mass="10717">MTRRFKPILRFGAALILPAVSAVLYMGLALEEQYQAGWYAAQGCRPEQGCSLGTASIAELAAVGALVLASFVLVGAGRTRWGNYLAIALALLCGTAWLGATR</sequence>
<keyword evidence="1" id="KW-1133">Transmembrane helix</keyword>